<dbReference type="EMBL" id="JBHTIL010000001">
    <property type="protein sequence ID" value="MFD0925586.1"/>
    <property type="molecule type" value="Genomic_DNA"/>
</dbReference>
<feature type="DNA-binding region" description="H-T-H motif" evidence="4">
    <location>
        <begin position="39"/>
        <end position="58"/>
    </location>
</feature>
<dbReference type="PANTHER" id="PTHR30055:SF234">
    <property type="entry name" value="HTH-TYPE TRANSCRIPTIONAL REGULATOR BETI"/>
    <property type="match status" value="1"/>
</dbReference>
<sequence>MGTDETSVDGRTTRFRNRRPQLLVAVTQYVLDHGLAGLSLRPLADAVGVTHATLLRHFGSKEQLMAEVADQLLAGVSGQLDADPGFAGATSTDELARALWKLLCEPDQQRQFRLLFELAGTHDDSIIDPDGLAGPVVHAWVAAIAAHLSAQGWDDDGATIRATSFLAHTRGLQLDLLITGDRRRVDAAFEVSLELLRPPAAPPVNDRQA</sequence>
<dbReference type="InterPro" id="IPR001647">
    <property type="entry name" value="HTH_TetR"/>
</dbReference>
<dbReference type="InterPro" id="IPR009057">
    <property type="entry name" value="Homeodomain-like_sf"/>
</dbReference>
<dbReference type="PANTHER" id="PTHR30055">
    <property type="entry name" value="HTH-TYPE TRANSCRIPTIONAL REGULATOR RUTR"/>
    <property type="match status" value="1"/>
</dbReference>
<name>A0ABW3G9D4_9NOCA</name>
<proteinExistence type="predicted"/>
<dbReference type="Gene3D" id="1.10.357.10">
    <property type="entry name" value="Tetracycline Repressor, domain 2"/>
    <property type="match status" value="1"/>
</dbReference>
<dbReference type="PROSITE" id="PS50977">
    <property type="entry name" value="HTH_TETR_2"/>
    <property type="match status" value="1"/>
</dbReference>
<evidence type="ECO:0000313" key="6">
    <source>
        <dbReference type="EMBL" id="MFD0925586.1"/>
    </source>
</evidence>
<keyword evidence="7" id="KW-1185">Reference proteome</keyword>
<evidence type="ECO:0000256" key="4">
    <source>
        <dbReference type="PROSITE-ProRule" id="PRU00335"/>
    </source>
</evidence>
<accession>A0ABW3G9D4</accession>
<feature type="domain" description="HTH tetR-type" evidence="5">
    <location>
        <begin position="16"/>
        <end position="76"/>
    </location>
</feature>
<protein>
    <submittedName>
        <fullName evidence="6">TetR/AcrR family transcriptional regulator</fullName>
    </submittedName>
</protein>
<keyword evidence="1" id="KW-0805">Transcription regulation</keyword>
<organism evidence="6 7">
    <name type="scientific">Williamsia deligens</name>
    <dbReference type="NCBI Taxonomy" id="321325"/>
    <lineage>
        <taxon>Bacteria</taxon>
        <taxon>Bacillati</taxon>
        <taxon>Actinomycetota</taxon>
        <taxon>Actinomycetes</taxon>
        <taxon>Mycobacteriales</taxon>
        <taxon>Nocardiaceae</taxon>
        <taxon>Williamsia</taxon>
    </lineage>
</organism>
<dbReference type="Proteomes" id="UP001597068">
    <property type="component" value="Unassembled WGS sequence"/>
</dbReference>
<evidence type="ECO:0000313" key="7">
    <source>
        <dbReference type="Proteomes" id="UP001597068"/>
    </source>
</evidence>
<dbReference type="Pfam" id="PF00440">
    <property type="entry name" value="TetR_N"/>
    <property type="match status" value="1"/>
</dbReference>
<evidence type="ECO:0000259" key="5">
    <source>
        <dbReference type="PROSITE" id="PS50977"/>
    </source>
</evidence>
<evidence type="ECO:0000256" key="1">
    <source>
        <dbReference type="ARBA" id="ARBA00023015"/>
    </source>
</evidence>
<comment type="caution">
    <text evidence="6">The sequence shown here is derived from an EMBL/GenBank/DDBJ whole genome shotgun (WGS) entry which is preliminary data.</text>
</comment>
<dbReference type="RefSeq" id="WP_253646475.1">
    <property type="nucleotide sequence ID" value="NZ_BAAAMO010000002.1"/>
</dbReference>
<dbReference type="PRINTS" id="PR00455">
    <property type="entry name" value="HTHTETR"/>
</dbReference>
<dbReference type="InterPro" id="IPR050109">
    <property type="entry name" value="HTH-type_TetR-like_transc_reg"/>
</dbReference>
<keyword evidence="3" id="KW-0804">Transcription</keyword>
<dbReference type="SUPFAM" id="SSF46689">
    <property type="entry name" value="Homeodomain-like"/>
    <property type="match status" value="1"/>
</dbReference>
<reference evidence="7" key="1">
    <citation type="journal article" date="2019" name="Int. J. Syst. Evol. Microbiol.">
        <title>The Global Catalogue of Microorganisms (GCM) 10K type strain sequencing project: providing services to taxonomists for standard genome sequencing and annotation.</title>
        <authorList>
            <consortium name="The Broad Institute Genomics Platform"/>
            <consortium name="The Broad Institute Genome Sequencing Center for Infectious Disease"/>
            <person name="Wu L."/>
            <person name="Ma J."/>
        </authorList>
    </citation>
    <scope>NUCLEOTIDE SEQUENCE [LARGE SCALE GENOMIC DNA]</scope>
    <source>
        <strain evidence="7">CCUG 50873</strain>
    </source>
</reference>
<evidence type="ECO:0000256" key="3">
    <source>
        <dbReference type="ARBA" id="ARBA00023163"/>
    </source>
</evidence>
<keyword evidence="2 4" id="KW-0238">DNA-binding</keyword>
<evidence type="ECO:0000256" key="2">
    <source>
        <dbReference type="ARBA" id="ARBA00023125"/>
    </source>
</evidence>
<gene>
    <name evidence="6" type="ORF">ACFQ04_07525</name>
</gene>